<evidence type="ECO:0000313" key="1">
    <source>
        <dbReference type="EMBL" id="RNA36265.1"/>
    </source>
</evidence>
<reference evidence="1 2" key="1">
    <citation type="journal article" date="2018" name="Sci. Rep.">
        <title>Genomic signatures of local adaptation to the degree of environmental predictability in rotifers.</title>
        <authorList>
            <person name="Franch-Gras L."/>
            <person name="Hahn C."/>
            <person name="Garcia-Roger E.M."/>
            <person name="Carmona M.J."/>
            <person name="Serra M."/>
            <person name="Gomez A."/>
        </authorList>
    </citation>
    <scope>NUCLEOTIDE SEQUENCE [LARGE SCALE GENOMIC DNA]</scope>
    <source>
        <strain evidence="1">HYR1</strain>
    </source>
</reference>
<organism evidence="1 2">
    <name type="scientific">Brachionus plicatilis</name>
    <name type="common">Marine rotifer</name>
    <name type="synonym">Brachionus muelleri</name>
    <dbReference type="NCBI Taxonomy" id="10195"/>
    <lineage>
        <taxon>Eukaryota</taxon>
        <taxon>Metazoa</taxon>
        <taxon>Spiralia</taxon>
        <taxon>Gnathifera</taxon>
        <taxon>Rotifera</taxon>
        <taxon>Eurotatoria</taxon>
        <taxon>Monogononta</taxon>
        <taxon>Pseudotrocha</taxon>
        <taxon>Ploima</taxon>
        <taxon>Brachionidae</taxon>
        <taxon>Brachionus</taxon>
    </lineage>
</organism>
<proteinExistence type="predicted"/>
<name>A0A3M7SKN7_BRAPC</name>
<gene>
    <name evidence="1" type="ORF">BpHYR1_016616</name>
</gene>
<dbReference type="AlphaFoldDB" id="A0A3M7SKN7"/>
<evidence type="ECO:0000313" key="2">
    <source>
        <dbReference type="Proteomes" id="UP000276133"/>
    </source>
</evidence>
<sequence length="109" mass="12668">MKKKKLIGYSHFKVLNRVLHISEYQALNPLGLFLSYGSVLHTRIPKPINLDKIIRNDLLESLNSFFSVPHLTLVCRLFSLGKTKERKKGMQIIYSKFIEEKNCYSLALE</sequence>
<comment type="caution">
    <text evidence="1">The sequence shown here is derived from an EMBL/GenBank/DDBJ whole genome shotgun (WGS) entry which is preliminary data.</text>
</comment>
<accession>A0A3M7SKN7</accession>
<dbReference type="EMBL" id="REGN01001209">
    <property type="protein sequence ID" value="RNA36265.1"/>
    <property type="molecule type" value="Genomic_DNA"/>
</dbReference>
<keyword evidence="2" id="KW-1185">Reference proteome</keyword>
<dbReference type="Proteomes" id="UP000276133">
    <property type="component" value="Unassembled WGS sequence"/>
</dbReference>
<protein>
    <submittedName>
        <fullName evidence="1">Uncharacterized protein</fullName>
    </submittedName>
</protein>